<dbReference type="RefSeq" id="WP_111063941.1">
    <property type="nucleotide sequence ID" value="NZ_JBHUCU010000005.1"/>
</dbReference>
<name>A0A2W1NLE9_9FLAO</name>
<keyword evidence="1" id="KW-0175">Coiled coil</keyword>
<sequence length="101" mass="11167">MSSSNPNLAKIEIGVDLLLDKISSLSLLVKNQEERIDLLNADNVKLRSEINGLEAEKVRLKAEIQSKANNSAPSVFDKSAYNQKINDLVKEINSCISLLNK</sequence>
<dbReference type="Proteomes" id="UP000249248">
    <property type="component" value="Unassembled WGS sequence"/>
</dbReference>
<proteinExistence type="predicted"/>
<dbReference type="EMBL" id="QKSB01000008">
    <property type="protein sequence ID" value="PZE16482.1"/>
    <property type="molecule type" value="Genomic_DNA"/>
</dbReference>
<protein>
    <submittedName>
        <fullName evidence="2">Uncharacterized protein</fullName>
    </submittedName>
</protein>
<dbReference type="OrthoDB" id="1467932at2"/>
<gene>
    <name evidence="2" type="ORF">DNU06_13120</name>
</gene>
<comment type="caution">
    <text evidence="2">The sequence shown here is derived from an EMBL/GenBank/DDBJ whole genome shotgun (WGS) entry which is preliminary data.</text>
</comment>
<evidence type="ECO:0000313" key="3">
    <source>
        <dbReference type="Proteomes" id="UP000249248"/>
    </source>
</evidence>
<evidence type="ECO:0000256" key="1">
    <source>
        <dbReference type="SAM" id="Coils"/>
    </source>
</evidence>
<dbReference type="AlphaFoldDB" id="A0A2W1NLE9"/>
<keyword evidence="3" id="KW-1185">Reference proteome</keyword>
<reference evidence="2 3" key="1">
    <citation type="submission" date="2018-06" db="EMBL/GenBank/DDBJ databases">
        <title>The draft genome sequence of Crocinitomix sp. SM1701.</title>
        <authorList>
            <person name="Zhang X."/>
        </authorList>
    </citation>
    <scope>NUCLEOTIDE SEQUENCE [LARGE SCALE GENOMIC DNA]</scope>
    <source>
        <strain evidence="2 3">SM1701</strain>
    </source>
</reference>
<feature type="coiled-coil region" evidence="1">
    <location>
        <begin position="22"/>
        <end position="70"/>
    </location>
</feature>
<accession>A0A2W1NLE9</accession>
<evidence type="ECO:0000313" key="2">
    <source>
        <dbReference type="EMBL" id="PZE16482.1"/>
    </source>
</evidence>
<organism evidence="2 3">
    <name type="scientific">Putridiphycobacter roseus</name>
    <dbReference type="NCBI Taxonomy" id="2219161"/>
    <lineage>
        <taxon>Bacteria</taxon>
        <taxon>Pseudomonadati</taxon>
        <taxon>Bacteroidota</taxon>
        <taxon>Flavobacteriia</taxon>
        <taxon>Flavobacteriales</taxon>
        <taxon>Crocinitomicaceae</taxon>
        <taxon>Putridiphycobacter</taxon>
    </lineage>
</organism>